<dbReference type="GO" id="GO:0010008">
    <property type="term" value="C:endosome membrane"/>
    <property type="evidence" value="ECO:0007669"/>
    <property type="project" value="EnsemblFungi"/>
</dbReference>
<feature type="transmembrane region" description="Helical" evidence="5">
    <location>
        <begin position="216"/>
        <end position="238"/>
    </location>
</feature>
<evidence type="ECO:0000256" key="3">
    <source>
        <dbReference type="ARBA" id="ARBA00022989"/>
    </source>
</evidence>
<dbReference type="InterPro" id="IPR052241">
    <property type="entry name" value="SLC66/Scramblase_ANY1"/>
</dbReference>
<dbReference type="PANTHER" id="PTHR14856">
    <property type="entry name" value="PQ-LOOP REPEAT-CONTAINING PROTEIN 1-LIKE PROTEIN"/>
    <property type="match status" value="1"/>
</dbReference>
<keyword evidence="4 5" id="KW-0472">Membrane</keyword>
<dbReference type="GO" id="GO:0005829">
    <property type="term" value="C:cytosol"/>
    <property type="evidence" value="ECO:0007669"/>
    <property type="project" value="GOC"/>
</dbReference>
<feature type="transmembrane region" description="Helical" evidence="5">
    <location>
        <begin position="50"/>
        <end position="70"/>
    </location>
</feature>
<feature type="transmembrane region" description="Helical" evidence="5">
    <location>
        <begin position="76"/>
        <end position="97"/>
    </location>
</feature>
<comment type="subcellular location">
    <subcellularLocation>
        <location evidence="1">Membrane</location>
        <topology evidence="1">Multi-pass membrane protein</topology>
    </subcellularLocation>
</comment>
<sequence length="333" mass="38870">MPFLPDDYLPYLEYLPDLQKCANIFMTFTPLFSYGSTCYSIHRTKSSSGFSLDICCTMLMASILRVYYYMCSPFEITLLRQSIVMIFIQCILLKVGLKYRSQGYDPDFLTPMPVFQLELTSRVPRRMSSAHAMKHETYWMGDWLSSVKLIMRDCYKFTQGYLSVLFISALRFFDVYFQRPGHFWQWKHEKPYWVFVVSFMGFFATCTLFLHSNTTYASTIGILGLFIESLLPLPQILLLNRLKSVENFKVILLLSWLGGDCIKISYLLYGTNDISIIFILAGLFQMSLDIYIATQYIQFKYGKHEQDIPLQDRSIDDIVFSMLEEQKSPTDTT</sequence>
<dbReference type="Pfam" id="PF04193">
    <property type="entry name" value="PQ-loop"/>
    <property type="match status" value="1"/>
</dbReference>
<accession>G3AFM8</accession>
<evidence type="ECO:0000256" key="2">
    <source>
        <dbReference type="ARBA" id="ARBA00022692"/>
    </source>
</evidence>
<dbReference type="GO" id="GO:0042147">
    <property type="term" value="P:retrograde transport, endosome to Golgi"/>
    <property type="evidence" value="ECO:0007669"/>
    <property type="project" value="EnsemblFungi"/>
</dbReference>
<feature type="transmembrane region" description="Helical" evidence="5">
    <location>
        <begin position="192"/>
        <end position="210"/>
    </location>
</feature>
<dbReference type="STRING" id="619300.G3AFM8"/>
<dbReference type="KEGG" id="spaa:SPAPADRAFT_58148"/>
<protein>
    <recommendedName>
        <fullName evidence="8">PQ-loop repeat-containing protein 1</fullName>
    </recommendedName>
</protein>
<dbReference type="GO" id="GO:0005769">
    <property type="term" value="C:early endosome"/>
    <property type="evidence" value="ECO:0007669"/>
    <property type="project" value="EnsemblFungi"/>
</dbReference>
<keyword evidence="2 5" id="KW-0812">Transmembrane</keyword>
<dbReference type="RefSeq" id="XP_007372429.1">
    <property type="nucleotide sequence ID" value="XM_007372367.1"/>
</dbReference>
<keyword evidence="3 5" id="KW-1133">Transmembrane helix</keyword>
<dbReference type="EMBL" id="GL996499">
    <property type="protein sequence ID" value="EGW35017.1"/>
    <property type="molecule type" value="Genomic_DNA"/>
</dbReference>
<evidence type="ECO:0000313" key="6">
    <source>
        <dbReference type="EMBL" id="EGW35017.1"/>
    </source>
</evidence>
<dbReference type="Gene3D" id="1.20.1280.290">
    <property type="match status" value="2"/>
</dbReference>
<dbReference type="FunCoup" id="G3AFM8">
    <property type="interactions" value="37"/>
</dbReference>
<dbReference type="eggNOG" id="KOG2913">
    <property type="taxonomic scope" value="Eukaryota"/>
</dbReference>
<evidence type="ECO:0000256" key="5">
    <source>
        <dbReference type="SAM" id="Phobius"/>
    </source>
</evidence>
<evidence type="ECO:0008006" key="8">
    <source>
        <dbReference type="Google" id="ProtNLM"/>
    </source>
</evidence>
<dbReference type="GeneID" id="18872343"/>
<dbReference type="AlphaFoldDB" id="G3AFM8"/>
<dbReference type="Proteomes" id="UP000000709">
    <property type="component" value="Unassembled WGS sequence"/>
</dbReference>
<dbReference type="InParanoid" id="G3AFM8"/>
<gene>
    <name evidence="6" type="ORF">SPAPADRAFT_58148</name>
</gene>
<evidence type="ECO:0000256" key="4">
    <source>
        <dbReference type="ARBA" id="ARBA00023136"/>
    </source>
</evidence>
<dbReference type="GO" id="GO:0017128">
    <property type="term" value="F:phospholipid scramblase activity"/>
    <property type="evidence" value="ECO:0007669"/>
    <property type="project" value="EnsemblFungi"/>
</dbReference>
<proteinExistence type="predicted"/>
<dbReference type="HOGENOM" id="CLU_049047_1_0_1"/>
<name>G3AFM8_SPAPN</name>
<dbReference type="GO" id="GO:0036258">
    <property type="term" value="P:multivesicular body assembly"/>
    <property type="evidence" value="ECO:0007669"/>
    <property type="project" value="EnsemblFungi"/>
</dbReference>
<dbReference type="InterPro" id="IPR006603">
    <property type="entry name" value="PQ-loop_rpt"/>
</dbReference>
<keyword evidence="7" id="KW-1185">Reference proteome</keyword>
<dbReference type="OrthoDB" id="292213at2759"/>
<evidence type="ECO:0000313" key="7">
    <source>
        <dbReference type="Proteomes" id="UP000000709"/>
    </source>
</evidence>
<feature type="transmembrane region" description="Helical" evidence="5">
    <location>
        <begin position="274"/>
        <end position="293"/>
    </location>
</feature>
<dbReference type="OMA" id="QMSLDIY"/>
<evidence type="ECO:0000256" key="1">
    <source>
        <dbReference type="ARBA" id="ARBA00004141"/>
    </source>
</evidence>
<dbReference type="GO" id="GO:0032588">
    <property type="term" value="C:trans-Golgi network membrane"/>
    <property type="evidence" value="ECO:0007669"/>
    <property type="project" value="EnsemblFungi"/>
</dbReference>
<reference evidence="6 7" key="1">
    <citation type="journal article" date="2011" name="Proc. Natl. Acad. Sci. U.S.A.">
        <title>Comparative genomics of xylose-fermenting fungi for enhanced biofuel production.</title>
        <authorList>
            <person name="Wohlbach D.J."/>
            <person name="Kuo A."/>
            <person name="Sato T.K."/>
            <person name="Potts K.M."/>
            <person name="Salamov A.A."/>
            <person name="LaButti K.M."/>
            <person name="Sun H."/>
            <person name="Clum A."/>
            <person name="Pangilinan J.L."/>
            <person name="Lindquist E.A."/>
            <person name="Lucas S."/>
            <person name="Lapidus A."/>
            <person name="Jin M."/>
            <person name="Gunawan C."/>
            <person name="Balan V."/>
            <person name="Dale B.E."/>
            <person name="Jeffries T.W."/>
            <person name="Zinkel R."/>
            <person name="Barry K.W."/>
            <person name="Grigoriev I.V."/>
            <person name="Gasch A.P."/>
        </authorList>
    </citation>
    <scope>NUCLEOTIDE SEQUENCE [LARGE SCALE GENOMIC DNA]</scope>
    <source>
        <strain evidence="7">NRRL Y-27907 / 11-Y1</strain>
    </source>
</reference>
<organism evidence="7">
    <name type="scientific">Spathaspora passalidarum (strain NRRL Y-27907 / 11-Y1)</name>
    <dbReference type="NCBI Taxonomy" id="619300"/>
    <lineage>
        <taxon>Eukaryota</taxon>
        <taxon>Fungi</taxon>
        <taxon>Dikarya</taxon>
        <taxon>Ascomycota</taxon>
        <taxon>Saccharomycotina</taxon>
        <taxon>Pichiomycetes</taxon>
        <taxon>Debaryomycetaceae</taxon>
        <taxon>Spathaspora</taxon>
    </lineage>
</organism>
<dbReference type="PANTHER" id="PTHR14856:SF9">
    <property type="entry name" value="PQ-LOOP REPEAT-CONTAINING PROTEIN 1"/>
    <property type="match status" value="1"/>
</dbReference>